<protein>
    <recommendedName>
        <fullName evidence="3">DNA primase</fullName>
    </recommendedName>
</protein>
<organism evidence="1 2">
    <name type="scientific">Aurantimonas aggregata</name>
    <dbReference type="NCBI Taxonomy" id="2047720"/>
    <lineage>
        <taxon>Bacteria</taxon>
        <taxon>Pseudomonadati</taxon>
        <taxon>Pseudomonadota</taxon>
        <taxon>Alphaproteobacteria</taxon>
        <taxon>Hyphomicrobiales</taxon>
        <taxon>Aurantimonadaceae</taxon>
        <taxon>Aurantimonas</taxon>
    </lineage>
</organism>
<reference evidence="1 2" key="1">
    <citation type="submission" date="2020-01" db="EMBL/GenBank/DDBJ databases">
        <title>Genomes of bacteria type strains.</title>
        <authorList>
            <person name="Chen J."/>
            <person name="Zhu S."/>
            <person name="Chen J."/>
        </authorList>
    </citation>
    <scope>NUCLEOTIDE SEQUENCE [LARGE SCALE GENOMIC DNA]</scope>
    <source>
        <strain evidence="1 2">KCTC 52919</strain>
    </source>
</reference>
<name>A0A6L9MHU5_9HYPH</name>
<dbReference type="EMBL" id="JAAAMJ010000008">
    <property type="protein sequence ID" value="NDV87409.1"/>
    <property type="molecule type" value="Genomic_DNA"/>
</dbReference>
<keyword evidence="2" id="KW-1185">Reference proteome</keyword>
<dbReference type="Proteomes" id="UP000476332">
    <property type="component" value="Unassembled WGS sequence"/>
</dbReference>
<evidence type="ECO:0008006" key="3">
    <source>
        <dbReference type="Google" id="ProtNLM"/>
    </source>
</evidence>
<evidence type="ECO:0000313" key="1">
    <source>
        <dbReference type="EMBL" id="NDV87409.1"/>
    </source>
</evidence>
<sequence>MPDNASHLAHRLARDAEAVCRHYLSNGRREGRYWLVGDVNNTLGRSMFVRLKGSDSGKGAAGKWTEYVAPRVMLRSRDWALFCRRSTASTQHNVSAREVS</sequence>
<gene>
    <name evidence="1" type="ORF">GTW51_11935</name>
</gene>
<proteinExistence type="predicted"/>
<evidence type="ECO:0000313" key="2">
    <source>
        <dbReference type="Proteomes" id="UP000476332"/>
    </source>
</evidence>
<comment type="caution">
    <text evidence="1">The sequence shown here is derived from an EMBL/GenBank/DDBJ whole genome shotgun (WGS) entry which is preliminary data.</text>
</comment>
<accession>A0A6L9MHU5</accession>
<dbReference type="AlphaFoldDB" id="A0A6L9MHU5"/>